<name>A0A1H3IZ58_9EURY</name>
<evidence type="ECO:0000259" key="2">
    <source>
        <dbReference type="Pfam" id="PF00534"/>
    </source>
</evidence>
<dbReference type="EMBL" id="FNPC01000004">
    <property type="protein sequence ID" value="SDY32991.1"/>
    <property type="molecule type" value="Genomic_DNA"/>
</dbReference>
<protein>
    <submittedName>
        <fullName evidence="4">Glycosyltransferase involved in cell wall bisynthesis</fullName>
    </submittedName>
</protein>
<dbReference type="PANTHER" id="PTHR46401:SF2">
    <property type="entry name" value="GLYCOSYLTRANSFERASE WBBK-RELATED"/>
    <property type="match status" value="1"/>
</dbReference>
<dbReference type="SUPFAM" id="SSF53756">
    <property type="entry name" value="UDP-Glycosyltransferase/glycogen phosphorylase"/>
    <property type="match status" value="1"/>
</dbReference>
<evidence type="ECO:0000256" key="1">
    <source>
        <dbReference type="ARBA" id="ARBA00022679"/>
    </source>
</evidence>
<sequence>MKVAINTLSHVTGGGITYFENVLPRLADDGDEYLVLVPAGRDKITRVDASNIRFVETSFPVGFLLGRLFYEQVVFPLLLWYWDVDVLLSPADLTPLLAPCPSVLAIRNPNPYFRAPDLDRTRFRRVKFRLQRYLTWLAARKASEVFFVSEFSRDISAETLGLPAEKTHVVYHGLDRSLFEEPAVPDDELRDRIGANKPYLLTISTINEHKNYETLLRGYARLPERIRSEYDLLVAGRNSAPEYFDRLQEICRNEGIDKQVQFLGEVDYEYVPYLYQHASLYVLPSKLETFGHTLVEAMASGTPIVAADATCIPEIVDGAAVLFDPDSPTALADSIEAVLTEETRRDDLVARGTDRVTEFSWDRTVDRTKALLTTAAQSTGETELHDD</sequence>
<keyword evidence="1 4" id="KW-0808">Transferase</keyword>
<accession>A0A1H3IZ58</accession>
<reference evidence="5" key="1">
    <citation type="submission" date="2016-10" db="EMBL/GenBank/DDBJ databases">
        <authorList>
            <person name="Varghese N."/>
            <person name="Submissions S."/>
        </authorList>
    </citation>
    <scope>NUCLEOTIDE SEQUENCE [LARGE SCALE GENOMIC DNA]</scope>
    <source>
        <strain evidence="5">DC30,IBRC 10041,KCTC 4046</strain>
    </source>
</reference>
<gene>
    <name evidence="4" type="ORF">SAMN05216564_104321</name>
</gene>
<dbReference type="RefSeq" id="WP_092732284.1">
    <property type="nucleotide sequence ID" value="NZ_FNPC01000004.1"/>
</dbReference>
<dbReference type="InterPro" id="IPR001296">
    <property type="entry name" value="Glyco_trans_1"/>
</dbReference>
<dbReference type="AlphaFoldDB" id="A0A1H3IZ58"/>
<dbReference type="GO" id="GO:0016757">
    <property type="term" value="F:glycosyltransferase activity"/>
    <property type="evidence" value="ECO:0007669"/>
    <property type="project" value="InterPro"/>
</dbReference>
<evidence type="ECO:0000313" key="4">
    <source>
        <dbReference type="EMBL" id="SDY32991.1"/>
    </source>
</evidence>
<dbReference type="InterPro" id="IPR028098">
    <property type="entry name" value="Glyco_trans_4-like_N"/>
</dbReference>
<dbReference type="CDD" id="cd03809">
    <property type="entry name" value="GT4_MtfB-like"/>
    <property type="match status" value="1"/>
</dbReference>
<dbReference type="OrthoDB" id="131038at2157"/>
<evidence type="ECO:0000313" key="5">
    <source>
        <dbReference type="Proteomes" id="UP000199079"/>
    </source>
</evidence>
<organism evidence="4 5">
    <name type="scientific">Halopenitus persicus</name>
    <dbReference type="NCBI Taxonomy" id="1048396"/>
    <lineage>
        <taxon>Archaea</taxon>
        <taxon>Methanobacteriati</taxon>
        <taxon>Methanobacteriota</taxon>
        <taxon>Stenosarchaea group</taxon>
        <taxon>Halobacteria</taxon>
        <taxon>Halobacteriales</taxon>
        <taxon>Haloferacaceae</taxon>
        <taxon>Halopenitus</taxon>
    </lineage>
</organism>
<proteinExistence type="predicted"/>
<feature type="domain" description="Glycosyl transferase family 1" evidence="2">
    <location>
        <begin position="194"/>
        <end position="353"/>
    </location>
</feature>
<dbReference type="Proteomes" id="UP000199079">
    <property type="component" value="Unassembled WGS sequence"/>
</dbReference>
<dbReference type="Pfam" id="PF13439">
    <property type="entry name" value="Glyco_transf_4"/>
    <property type="match status" value="1"/>
</dbReference>
<dbReference type="PANTHER" id="PTHR46401">
    <property type="entry name" value="GLYCOSYLTRANSFERASE WBBK-RELATED"/>
    <property type="match status" value="1"/>
</dbReference>
<keyword evidence="5" id="KW-1185">Reference proteome</keyword>
<evidence type="ECO:0000259" key="3">
    <source>
        <dbReference type="Pfam" id="PF13439"/>
    </source>
</evidence>
<feature type="domain" description="Glycosyltransferase subfamily 4-like N-terminal" evidence="3">
    <location>
        <begin position="13"/>
        <end position="176"/>
    </location>
</feature>
<dbReference type="Gene3D" id="3.40.50.2000">
    <property type="entry name" value="Glycogen Phosphorylase B"/>
    <property type="match status" value="2"/>
</dbReference>
<dbReference type="Pfam" id="PF00534">
    <property type="entry name" value="Glycos_transf_1"/>
    <property type="match status" value="1"/>
</dbReference>